<dbReference type="Pfam" id="PF01161">
    <property type="entry name" value="PBP"/>
    <property type="match status" value="1"/>
</dbReference>
<proteinExistence type="predicted"/>
<sequence length="222" mass="23328">MIAKTNQLAKKPAHKPCAIFLLCVATVAITSCSTDGRELRAPGSGQGESIEIVETTAETTPAAQDSSLQAIFTVTGTWLDGGAIDSRHTCDGANISPSLEISNTSIDAKSLAITLIDLAAPEKPLWVMANISPNETSIQEGGLPDGAIIGATTNGTKINSGYSGPCATGGEMHEYLLVAYALDQMLEFEPDPKSLTDSRLLYEAIQSSAFDSAETRFYAQTP</sequence>
<evidence type="ECO:0000313" key="1">
    <source>
        <dbReference type="EMBL" id="CAB4793892.1"/>
    </source>
</evidence>
<protein>
    <submittedName>
        <fullName evidence="1">Unannotated protein</fullName>
    </submittedName>
</protein>
<dbReference type="InterPro" id="IPR036610">
    <property type="entry name" value="PEBP-like_sf"/>
</dbReference>
<dbReference type="SUPFAM" id="SSF49777">
    <property type="entry name" value="PEBP-like"/>
    <property type="match status" value="1"/>
</dbReference>
<gene>
    <name evidence="1" type="ORF">UFOPK3026_00114</name>
</gene>
<dbReference type="EMBL" id="CAFAAP010000008">
    <property type="protein sequence ID" value="CAB4793892.1"/>
    <property type="molecule type" value="Genomic_DNA"/>
</dbReference>
<dbReference type="AlphaFoldDB" id="A0A6J6XAV5"/>
<dbReference type="Gene3D" id="3.90.280.10">
    <property type="entry name" value="PEBP-like"/>
    <property type="match status" value="1"/>
</dbReference>
<dbReference type="NCBIfam" id="TIGR00481">
    <property type="entry name" value="YbhB/YbcL family Raf kinase inhibitor-like protein"/>
    <property type="match status" value="1"/>
</dbReference>
<dbReference type="InterPro" id="IPR008914">
    <property type="entry name" value="PEBP"/>
</dbReference>
<name>A0A6J6XAV5_9ZZZZ</name>
<reference evidence="1" key="1">
    <citation type="submission" date="2020-05" db="EMBL/GenBank/DDBJ databases">
        <authorList>
            <person name="Chiriac C."/>
            <person name="Salcher M."/>
            <person name="Ghai R."/>
            <person name="Kavagutti S V."/>
        </authorList>
    </citation>
    <scope>NUCLEOTIDE SEQUENCE</scope>
</reference>
<organism evidence="1">
    <name type="scientific">freshwater metagenome</name>
    <dbReference type="NCBI Taxonomy" id="449393"/>
    <lineage>
        <taxon>unclassified sequences</taxon>
        <taxon>metagenomes</taxon>
        <taxon>ecological metagenomes</taxon>
    </lineage>
</organism>
<dbReference type="InterPro" id="IPR005247">
    <property type="entry name" value="YbhB_YbcL/LppC-like"/>
</dbReference>
<accession>A0A6J6XAV5</accession>
<dbReference type="PROSITE" id="PS51257">
    <property type="entry name" value="PROKAR_LIPOPROTEIN"/>
    <property type="match status" value="1"/>
</dbReference>
<dbReference type="CDD" id="cd00865">
    <property type="entry name" value="PEBP_bact_arch"/>
    <property type="match status" value="1"/>
</dbReference>